<feature type="region of interest" description="Disordered" evidence="10">
    <location>
        <begin position="1"/>
        <end position="90"/>
    </location>
</feature>
<dbReference type="Gene3D" id="1.10.20.10">
    <property type="entry name" value="Histone, subunit A"/>
    <property type="match status" value="1"/>
</dbReference>
<dbReference type="CDD" id="cd22912">
    <property type="entry name" value="HFD_H4"/>
    <property type="match status" value="1"/>
</dbReference>
<dbReference type="InterPro" id="IPR009072">
    <property type="entry name" value="Histone-fold"/>
</dbReference>
<evidence type="ECO:0000256" key="2">
    <source>
        <dbReference type="ARBA" id="ARBA00004123"/>
    </source>
</evidence>
<evidence type="ECO:0000256" key="5">
    <source>
        <dbReference type="ARBA" id="ARBA00020836"/>
    </source>
</evidence>
<sequence length="188" mass="21232">MVLQGNRRKSVIASIASSNQYSLRTRSTISSTKKSITAVSARMSEKSKASSENAPRQTRSPQKSTLSPRLSDPPLQTSTPKAVKAKSERTSQREITKQCYGISRAVVRRFARKMGVQRMAKGCHEEIVRIVVDFLQELAEDAMLFCQSRGRKTVSLDDLHEALKRRGRRIYGHDKYDEDQNAWSSKTL</sequence>
<evidence type="ECO:0000256" key="8">
    <source>
        <dbReference type="ARBA" id="ARBA00023242"/>
    </source>
</evidence>
<feature type="compositionally biased region" description="Low complexity" evidence="10">
    <location>
        <begin position="24"/>
        <end position="37"/>
    </location>
</feature>
<accession>A0A0B1SHD5</accession>
<feature type="domain" description="Transcription factor CBF/NF-Y/archaeal histone" evidence="11">
    <location>
        <begin position="105"/>
        <end position="163"/>
    </location>
</feature>
<keyword evidence="9" id="KW-0544">Nucleosome core</keyword>
<dbReference type="AlphaFoldDB" id="A0A0B1SHD5"/>
<dbReference type="SUPFAM" id="SSF47113">
    <property type="entry name" value="Histone-fold"/>
    <property type="match status" value="1"/>
</dbReference>
<reference evidence="12 13" key="1">
    <citation type="submission" date="2014-03" db="EMBL/GenBank/DDBJ databases">
        <title>Draft genome of the hookworm Oesophagostomum dentatum.</title>
        <authorList>
            <person name="Mitreva M."/>
        </authorList>
    </citation>
    <scope>NUCLEOTIDE SEQUENCE [LARGE SCALE GENOMIC DNA]</scope>
    <source>
        <strain evidence="12 13">OD-Hann</strain>
    </source>
</reference>
<comment type="similarity">
    <text evidence="4">Belongs to the histone H4 family.</text>
</comment>
<evidence type="ECO:0000259" key="11">
    <source>
        <dbReference type="Pfam" id="PF00808"/>
    </source>
</evidence>
<dbReference type="GO" id="GO:0030527">
    <property type="term" value="F:structural constituent of chromatin"/>
    <property type="evidence" value="ECO:0007669"/>
    <property type="project" value="InterPro"/>
</dbReference>
<comment type="subcellular location">
    <subcellularLocation>
        <location evidence="3">Chromosome</location>
    </subcellularLocation>
    <subcellularLocation>
        <location evidence="2">Nucleus</location>
    </subcellularLocation>
</comment>
<keyword evidence="6" id="KW-0158">Chromosome</keyword>
<gene>
    <name evidence="12" type="ORF">OESDEN_15554</name>
</gene>
<dbReference type="GO" id="GO:0003677">
    <property type="term" value="F:DNA binding"/>
    <property type="evidence" value="ECO:0007669"/>
    <property type="project" value="UniProtKB-KW"/>
</dbReference>
<evidence type="ECO:0000313" key="12">
    <source>
        <dbReference type="EMBL" id="KHJ84728.1"/>
    </source>
</evidence>
<evidence type="ECO:0000313" key="13">
    <source>
        <dbReference type="Proteomes" id="UP000053660"/>
    </source>
</evidence>
<dbReference type="PANTHER" id="PTHR10484">
    <property type="entry name" value="HISTONE H4"/>
    <property type="match status" value="1"/>
</dbReference>
<evidence type="ECO:0000256" key="7">
    <source>
        <dbReference type="ARBA" id="ARBA00023125"/>
    </source>
</evidence>
<dbReference type="InterPro" id="IPR003958">
    <property type="entry name" value="CBFA_NFYB_domain"/>
</dbReference>
<dbReference type="PRINTS" id="PR00623">
    <property type="entry name" value="HISTONEH4"/>
</dbReference>
<organism evidence="12 13">
    <name type="scientific">Oesophagostomum dentatum</name>
    <name type="common">Nodular worm</name>
    <dbReference type="NCBI Taxonomy" id="61180"/>
    <lineage>
        <taxon>Eukaryota</taxon>
        <taxon>Metazoa</taxon>
        <taxon>Ecdysozoa</taxon>
        <taxon>Nematoda</taxon>
        <taxon>Chromadorea</taxon>
        <taxon>Rhabditida</taxon>
        <taxon>Rhabditina</taxon>
        <taxon>Rhabditomorpha</taxon>
        <taxon>Strongyloidea</taxon>
        <taxon>Strongylidae</taxon>
        <taxon>Oesophagostomum</taxon>
    </lineage>
</organism>
<dbReference type="InterPro" id="IPR001951">
    <property type="entry name" value="Histone_H4"/>
</dbReference>
<dbReference type="Pfam" id="PF00808">
    <property type="entry name" value="CBFD_NFYB_HMF"/>
    <property type="match status" value="1"/>
</dbReference>
<evidence type="ECO:0000256" key="9">
    <source>
        <dbReference type="ARBA" id="ARBA00023269"/>
    </source>
</evidence>
<evidence type="ECO:0000256" key="1">
    <source>
        <dbReference type="ARBA" id="ARBA00002001"/>
    </source>
</evidence>
<dbReference type="GO" id="GO:0000786">
    <property type="term" value="C:nucleosome"/>
    <property type="evidence" value="ECO:0007669"/>
    <property type="project" value="UniProtKB-KW"/>
</dbReference>
<keyword evidence="8" id="KW-0539">Nucleus</keyword>
<proteinExistence type="inferred from homology"/>
<feature type="compositionally biased region" description="Polar residues" evidence="10">
    <location>
        <begin position="50"/>
        <end position="80"/>
    </location>
</feature>
<dbReference type="EMBL" id="KN567060">
    <property type="protein sequence ID" value="KHJ84728.1"/>
    <property type="molecule type" value="Genomic_DNA"/>
</dbReference>
<evidence type="ECO:0000256" key="6">
    <source>
        <dbReference type="ARBA" id="ARBA00022454"/>
    </source>
</evidence>
<evidence type="ECO:0000256" key="10">
    <source>
        <dbReference type="SAM" id="MobiDB-lite"/>
    </source>
</evidence>
<comment type="function">
    <text evidence="1">Core component of nucleosome. Nucleosomes wrap and compact DNA into chromatin, limiting DNA accessibility to the cellular machineries which require DNA as a template. Histones thereby play a central role in transcription regulation, DNA repair, DNA replication and chromosomal stability. DNA accessibility is regulated via a complex set of post-translational modifications of histones, also called histone code, and nucleosome remodeling.</text>
</comment>
<evidence type="ECO:0000256" key="3">
    <source>
        <dbReference type="ARBA" id="ARBA00004286"/>
    </source>
</evidence>
<dbReference type="GO" id="GO:0005634">
    <property type="term" value="C:nucleus"/>
    <property type="evidence" value="ECO:0007669"/>
    <property type="project" value="UniProtKB-SubCell"/>
</dbReference>
<feature type="compositionally biased region" description="Basic residues" evidence="10">
    <location>
        <begin position="1"/>
        <end position="10"/>
    </location>
</feature>
<protein>
    <recommendedName>
        <fullName evidence="5">Histone H4</fullName>
    </recommendedName>
</protein>
<dbReference type="OrthoDB" id="5845114at2759"/>
<dbReference type="Proteomes" id="UP000053660">
    <property type="component" value="Unassembled WGS sequence"/>
</dbReference>
<name>A0A0B1SHD5_OESDE</name>
<dbReference type="GO" id="GO:0046982">
    <property type="term" value="F:protein heterodimerization activity"/>
    <property type="evidence" value="ECO:0007669"/>
    <property type="project" value="InterPro"/>
</dbReference>
<evidence type="ECO:0000256" key="4">
    <source>
        <dbReference type="ARBA" id="ARBA00006564"/>
    </source>
</evidence>
<keyword evidence="13" id="KW-1185">Reference proteome</keyword>
<keyword evidence="7" id="KW-0238">DNA-binding</keyword>